<keyword evidence="4" id="KW-0812">Transmembrane</keyword>
<dbReference type="EMBL" id="JACAGK010000036">
    <property type="protein sequence ID" value="MDM1049077.1"/>
    <property type="molecule type" value="Genomic_DNA"/>
</dbReference>
<reference evidence="9" key="1">
    <citation type="submission" date="2020-06" db="EMBL/GenBank/DDBJ databases">
        <authorList>
            <person name="Dong N."/>
        </authorList>
    </citation>
    <scope>NUCLEOTIDE SEQUENCE</scope>
    <source>
        <strain evidence="9">R1692</strain>
    </source>
</reference>
<proteinExistence type="inferred from homology"/>
<comment type="subcellular location">
    <subcellularLocation>
        <location evidence="1">Cell outer membrane</location>
        <topology evidence="1">Multi-pass membrane protein</topology>
    </subcellularLocation>
</comment>
<dbReference type="PANTHER" id="PTHR35093:SF8">
    <property type="entry name" value="OUTER MEMBRANE PROTEIN NMB0088-RELATED"/>
    <property type="match status" value="1"/>
</dbReference>
<dbReference type="SUPFAM" id="SSF56935">
    <property type="entry name" value="Porins"/>
    <property type="match status" value="1"/>
</dbReference>
<evidence type="ECO:0000256" key="8">
    <source>
        <dbReference type="SAM" id="SignalP"/>
    </source>
</evidence>
<reference evidence="9" key="2">
    <citation type="journal article" date="2022" name="Sci. Total Environ.">
        <title>Prevalence, transmission, and molecular epidemiology of tet(X)-positive bacteria among humans, animals, and environmental niches in China: An epidemiological, and genomic-based study.</title>
        <authorList>
            <person name="Dong N."/>
            <person name="Zeng Y."/>
            <person name="Cai C."/>
            <person name="Sun C."/>
            <person name="Lu J."/>
            <person name="Liu C."/>
            <person name="Zhou H."/>
            <person name="Sun Q."/>
            <person name="Shu L."/>
            <person name="Wang H."/>
            <person name="Wang Y."/>
            <person name="Wang S."/>
            <person name="Wu C."/>
            <person name="Chan E.W."/>
            <person name="Chen G."/>
            <person name="Shen Z."/>
            <person name="Chen S."/>
            <person name="Zhang R."/>
        </authorList>
    </citation>
    <scope>NUCLEOTIDE SEQUENCE</scope>
    <source>
        <strain evidence="9">R1692</strain>
    </source>
</reference>
<evidence type="ECO:0000313" key="10">
    <source>
        <dbReference type="Proteomes" id="UP001170954"/>
    </source>
</evidence>
<name>A0ABT7NP96_9SPHI</name>
<protein>
    <submittedName>
        <fullName evidence="9">Outer membrane protein transport protein</fullName>
    </submittedName>
</protein>
<keyword evidence="3" id="KW-1134">Transmembrane beta strand</keyword>
<keyword evidence="6" id="KW-0472">Membrane</keyword>
<dbReference type="PANTHER" id="PTHR35093">
    <property type="entry name" value="OUTER MEMBRANE PROTEIN NMB0088-RELATED"/>
    <property type="match status" value="1"/>
</dbReference>
<evidence type="ECO:0000256" key="3">
    <source>
        <dbReference type="ARBA" id="ARBA00022452"/>
    </source>
</evidence>
<dbReference type="InterPro" id="IPR005017">
    <property type="entry name" value="OMPP1/FadL/TodX"/>
</dbReference>
<evidence type="ECO:0000256" key="5">
    <source>
        <dbReference type="ARBA" id="ARBA00022729"/>
    </source>
</evidence>
<feature type="signal peptide" evidence="8">
    <location>
        <begin position="1"/>
        <end position="22"/>
    </location>
</feature>
<dbReference type="Gene3D" id="2.40.160.60">
    <property type="entry name" value="Outer membrane protein transport protein (OMPP1/FadL/TodX)"/>
    <property type="match status" value="1"/>
</dbReference>
<evidence type="ECO:0000256" key="1">
    <source>
        <dbReference type="ARBA" id="ARBA00004571"/>
    </source>
</evidence>
<evidence type="ECO:0000256" key="4">
    <source>
        <dbReference type="ARBA" id="ARBA00022692"/>
    </source>
</evidence>
<dbReference type="RefSeq" id="WP_149525223.1">
    <property type="nucleotide sequence ID" value="NZ_CP030848.1"/>
</dbReference>
<comment type="similarity">
    <text evidence="2">Belongs to the OmpP1/FadL family.</text>
</comment>
<keyword evidence="10" id="KW-1185">Reference proteome</keyword>
<sequence length="520" mass="57232">MKKTLLTLSLLALSAGISNVFAQTTLDYVYDVSKDVSSGSARFKSMGGVNTALGGDISSISGNPAGLGFYGQSDISVSVNYLNNNNKANYFGTTTNHNQGKFGLENVGIVLHMPTANGGYGWQNFNMGISYDRSNNFANQIVYSGVNDANTIVQYLTDQMYEFDDFSSDFSRSNLVERFSDPSEGYFPIALETDPKSQQVDVLTKGYKAKTTLSFGGNYNNKFYLGGSLGLVSFKYDRNYSVFESGWTKNADQIRPNASANSGFLDPSNPKHQYTEINYEVTDYEDNKLRGTGVNVALGMIFKPTWDWNIGVHIVSPTWTTVNEERVLETVADYYKDENATTTFLPTYNSTPSTASYDYGVISPLRASVGLTKFFGRGLVSADLEFADYSSITYRETSTEVMDFTEENEINASIKDVYKSAVNFRVGGELLFTDRLSGRAGFSYYSSPIKGIDSGDHMTSLGLGYIINQNLYVDLAAIQYKKETYNSSPYSLAGLWNSPAPTAEVKSSRTNVVLTLGAKF</sequence>
<keyword evidence="7" id="KW-0998">Cell outer membrane</keyword>
<evidence type="ECO:0000256" key="2">
    <source>
        <dbReference type="ARBA" id="ARBA00008163"/>
    </source>
</evidence>
<dbReference type="Proteomes" id="UP001170954">
    <property type="component" value="Unassembled WGS sequence"/>
</dbReference>
<evidence type="ECO:0000313" key="9">
    <source>
        <dbReference type="EMBL" id="MDM1049077.1"/>
    </source>
</evidence>
<feature type="chain" id="PRO_5045526779" evidence="8">
    <location>
        <begin position="23"/>
        <end position="520"/>
    </location>
</feature>
<accession>A0ABT7NP96</accession>
<evidence type="ECO:0000256" key="6">
    <source>
        <dbReference type="ARBA" id="ARBA00023136"/>
    </source>
</evidence>
<organism evidence="9 10">
    <name type="scientific">Sphingobacterium hotanense</name>
    <dbReference type="NCBI Taxonomy" id="649196"/>
    <lineage>
        <taxon>Bacteria</taxon>
        <taxon>Pseudomonadati</taxon>
        <taxon>Bacteroidota</taxon>
        <taxon>Sphingobacteriia</taxon>
        <taxon>Sphingobacteriales</taxon>
        <taxon>Sphingobacteriaceae</taxon>
        <taxon>Sphingobacterium</taxon>
    </lineage>
</organism>
<gene>
    <name evidence="9" type="ORF">HX018_12615</name>
</gene>
<evidence type="ECO:0000256" key="7">
    <source>
        <dbReference type="ARBA" id="ARBA00023237"/>
    </source>
</evidence>
<keyword evidence="5 8" id="KW-0732">Signal</keyword>
<comment type="caution">
    <text evidence="9">The sequence shown here is derived from an EMBL/GenBank/DDBJ whole genome shotgun (WGS) entry which is preliminary data.</text>
</comment>